<organism evidence="4 5">
    <name type="scientific">Georgenia halophila</name>
    <dbReference type="NCBI Taxonomy" id="620889"/>
    <lineage>
        <taxon>Bacteria</taxon>
        <taxon>Bacillati</taxon>
        <taxon>Actinomycetota</taxon>
        <taxon>Actinomycetes</taxon>
        <taxon>Micrococcales</taxon>
        <taxon>Bogoriellaceae</taxon>
        <taxon>Georgenia</taxon>
    </lineage>
</organism>
<proteinExistence type="predicted"/>
<evidence type="ECO:0000259" key="3">
    <source>
        <dbReference type="Pfam" id="PF13937"/>
    </source>
</evidence>
<keyword evidence="2" id="KW-0812">Transmembrane</keyword>
<evidence type="ECO:0000313" key="5">
    <source>
        <dbReference type="Proteomes" id="UP001500622"/>
    </source>
</evidence>
<keyword evidence="5" id="KW-1185">Reference proteome</keyword>
<dbReference type="Proteomes" id="UP001500622">
    <property type="component" value="Unassembled WGS sequence"/>
</dbReference>
<keyword evidence="2" id="KW-0472">Membrane</keyword>
<name>A0ABP8LN95_9MICO</name>
<feature type="compositionally biased region" description="Basic and acidic residues" evidence="1">
    <location>
        <begin position="116"/>
        <end position="126"/>
    </location>
</feature>
<accession>A0ABP8LN95</accession>
<feature type="transmembrane region" description="Helical" evidence="2">
    <location>
        <begin position="49"/>
        <end position="69"/>
    </location>
</feature>
<evidence type="ECO:0000256" key="1">
    <source>
        <dbReference type="SAM" id="MobiDB-lite"/>
    </source>
</evidence>
<protein>
    <recommendedName>
        <fullName evidence="3">Sodium symporter small subunit domain-containing protein</fullName>
    </recommendedName>
</protein>
<feature type="region of interest" description="Disordered" evidence="1">
    <location>
        <begin position="116"/>
        <end position="138"/>
    </location>
</feature>
<feature type="transmembrane region" description="Helical" evidence="2">
    <location>
        <begin position="84"/>
        <end position="104"/>
    </location>
</feature>
<dbReference type="InterPro" id="IPR019886">
    <property type="entry name" value="Na_symporter_ssu"/>
</dbReference>
<dbReference type="EMBL" id="BAABGN010000013">
    <property type="protein sequence ID" value="GAA4432068.1"/>
    <property type="molecule type" value="Genomic_DNA"/>
</dbReference>
<dbReference type="NCBIfam" id="TIGR03647">
    <property type="entry name" value="Na_symport_sm"/>
    <property type="match status" value="1"/>
</dbReference>
<feature type="region of interest" description="Disordered" evidence="1">
    <location>
        <begin position="13"/>
        <end position="34"/>
    </location>
</feature>
<dbReference type="Pfam" id="PF13937">
    <property type="entry name" value="DUF4212"/>
    <property type="match status" value="1"/>
</dbReference>
<keyword evidence="2" id="KW-1133">Transmembrane helix</keyword>
<sequence length="138" mass="15431">MPLDRVAQKQIATKGASMADTAHESDTGGVSPPPDNSWRRRYWRRNLRLMVVLLVIWFVVSFGFGILLIEPLNSIEILGFPLGLWFAQQGSIYTFVILILVYALRMDRLDDEFGVSERDGNGDRLRATSRAGPSSSSS</sequence>
<comment type="caution">
    <text evidence="4">The sequence shown here is derived from an EMBL/GenBank/DDBJ whole genome shotgun (WGS) entry which is preliminary data.</text>
</comment>
<gene>
    <name evidence="4" type="ORF">GCM10023169_37380</name>
</gene>
<feature type="domain" description="Sodium symporter small subunit" evidence="3">
    <location>
        <begin position="40"/>
        <end position="115"/>
    </location>
</feature>
<evidence type="ECO:0000313" key="4">
    <source>
        <dbReference type="EMBL" id="GAA4432068.1"/>
    </source>
</evidence>
<reference evidence="5" key="1">
    <citation type="journal article" date="2019" name="Int. J. Syst. Evol. Microbiol.">
        <title>The Global Catalogue of Microorganisms (GCM) 10K type strain sequencing project: providing services to taxonomists for standard genome sequencing and annotation.</title>
        <authorList>
            <consortium name="The Broad Institute Genomics Platform"/>
            <consortium name="The Broad Institute Genome Sequencing Center for Infectious Disease"/>
            <person name="Wu L."/>
            <person name="Ma J."/>
        </authorList>
    </citation>
    <scope>NUCLEOTIDE SEQUENCE [LARGE SCALE GENOMIC DNA]</scope>
    <source>
        <strain evidence="5">JCM 17810</strain>
    </source>
</reference>
<evidence type="ECO:0000256" key="2">
    <source>
        <dbReference type="SAM" id="Phobius"/>
    </source>
</evidence>